<organism evidence="1 2">
    <name type="scientific">Vigna mungo</name>
    <name type="common">Black gram</name>
    <name type="synonym">Phaseolus mungo</name>
    <dbReference type="NCBI Taxonomy" id="3915"/>
    <lineage>
        <taxon>Eukaryota</taxon>
        <taxon>Viridiplantae</taxon>
        <taxon>Streptophyta</taxon>
        <taxon>Embryophyta</taxon>
        <taxon>Tracheophyta</taxon>
        <taxon>Spermatophyta</taxon>
        <taxon>Magnoliopsida</taxon>
        <taxon>eudicotyledons</taxon>
        <taxon>Gunneridae</taxon>
        <taxon>Pentapetalae</taxon>
        <taxon>rosids</taxon>
        <taxon>fabids</taxon>
        <taxon>Fabales</taxon>
        <taxon>Fabaceae</taxon>
        <taxon>Papilionoideae</taxon>
        <taxon>50 kb inversion clade</taxon>
        <taxon>NPAAA clade</taxon>
        <taxon>indigoferoid/millettioid clade</taxon>
        <taxon>Phaseoleae</taxon>
        <taxon>Vigna</taxon>
    </lineage>
</organism>
<protein>
    <submittedName>
        <fullName evidence="1">Uncharacterized protein</fullName>
    </submittedName>
</protein>
<evidence type="ECO:0000313" key="2">
    <source>
        <dbReference type="Proteomes" id="UP001374535"/>
    </source>
</evidence>
<name>A0AAQ3P9E1_VIGMU</name>
<evidence type="ECO:0000313" key="1">
    <source>
        <dbReference type="EMBL" id="WVZ23495.1"/>
    </source>
</evidence>
<sequence length="109" mass="12842">MIFVCCVVSYNWVFYDNSYCVTRRPHFCIFIVVSNNFSSPILCLRLCVYCDDRITCMFCMGADFTAGVSGTLYTKERWDKIQWDFVIKKTILDCLSKISVLSYLFRKVY</sequence>
<accession>A0AAQ3P9E1</accession>
<dbReference type="EMBL" id="CP144700">
    <property type="protein sequence ID" value="WVZ23495.1"/>
    <property type="molecule type" value="Genomic_DNA"/>
</dbReference>
<keyword evidence="2" id="KW-1185">Reference proteome</keyword>
<gene>
    <name evidence="1" type="ORF">V8G54_002039</name>
</gene>
<dbReference type="AlphaFoldDB" id="A0AAQ3P9E1"/>
<reference evidence="1 2" key="1">
    <citation type="journal article" date="2023" name="Life. Sci Alliance">
        <title>Evolutionary insights into 3D genome organization and epigenetic landscape of Vigna mungo.</title>
        <authorList>
            <person name="Junaid A."/>
            <person name="Singh B."/>
            <person name="Bhatia S."/>
        </authorList>
    </citation>
    <scope>NUCLEOTIDE SEQUENCE [LARGE SCALE GENOMIC DNA]</scope>
    <source>
        <strain evidence="1">Urdbean</strain>
    </source>
</reference>
<proteinExistence type="predicted"/>
<dbReference type="Proteomes" id="UP001374535">
    <property type="component" value="Chromosome 1"/>
</dbReference>